<name>A0A0G0M9I0_9BACT</name>
<sequence>MRQVLSISMPGQLISKVKERIENRGFKSVSDYIKFLIKEDDDFLTDDEILTAVKEADRDYKLGKLKVLKSLDDL</sequence>
<evidence type="ECO:0000313" key="1">
    <source>
        <dbReference type="EMBL" id="KKQ70329.1"/>
    </source>
</evidence>
<organism evidence="1 2">
    <name type="scientific">Candidatus Falkowbacteria bacterium GW2011_GWE1_38_31</name>
    <dbReference type="NCBI Taxonomy" id="1618638"/>
    <lineage>
        <taxon>Bacteria</taxon>
        <taxon>Candidatus Falkowiibacteriota</taxon>
    </lineage>
</organism>
<accession>A0A0G0M9I0</accession>
<proteinExistence type="predicted"/>
<dbReference type="InterPro" id="IPR010985">
    <property type="entry name" value="Ribbon_hlx_hlx"/>
</dbReference>
<dbReference type="AlphaFoldDB" id="A0A0G0M9I0"/>
<dbReference type="GO" id="GO:0006355">
    <property type="term" value="P:regulation of DNA-templated transcription"/>
    <property type="evidence" value="ECO:0007669"/>
    <property type="project" value="InterPro"/>
</dbReference>
<comment type="caution">
    <text evidence="1">The sequence shown here is derived from an EMBL/GenBank/DDBJ whole genome shotgun (WGS) entry which is preliminary data.</text>
</comment>
<dbReference type="SUPFAM" id="SSF47598">
    <property type="entry name" value="Ribbon-helix-helix"/>
    <property type="match status" value="1"/>
</dbReference>
<protein>
    <recommendedName>
        <fullName evidence="3">Ribbon-helix-helix protein CopG domain-containing protein</fullName>
    </recommendedName>
</protein>
<dbReference type="Proteomes" id="UP000034022">
    <property type="component" value="Unassembled WGS sequence"/>
</dbReference>
<dbReference type="EMBL" id="LBUU01000005">
    <property type="protein sequence ID" value="KKQ70329.1"/>
    <property type="molecule type" value="Genomic_DNA"/>
</dbReference>
<reference evidence="1 2" key="1">
    <citation type="journal article" date="2015" name="Nature">
        <title>rRNA introns, odd ribosomes, and small enigmatic genomes across a large radiation of phyla.</title>
        <authorList>
            <person name="Brown C.T."/>
            <person name="Hug L.A."/>
            <person name="Thomas B.C."/>
            <person name="Sharon I."/>
            <person name="Castelle C.J."/>
            <person name="Singh A."/>
            <person name="Wilkins M.J."/>
            <person name="Williams K.H."/>
            <person name="Banfield J.F."/>
        </authorList>
    </citation>
    <scope>NUCLEOTIDE SEQUENCE [LARGE SCALE GENOMIC DNA]</scope>
</reference>
<evidence type="ECO:0000313" key="2">
    <source>
        <dbReference type="Proteomes" id="UP000034022"/>
    </source>
</evidence>
<evidence type="ECO:0008006" key="3">
    <source>
        <dbReference type="Google" id="ProtNLM"/>
    </source>
</evidence>
<gene>
    <name evidence="1" type="ORF">US91_C0005G0034</name>
</gene>